<organism evidence="1 2">
    <name type="scientific">Spirosoma aureum</name>
    <dbReference type="NCBI Taxonomy" id="2692134"/>
    <lineage>
        <taxon>Bacteria</taxon>
        <taxon>Pseudomonadati</taxon>
        <taxon>Bacteroidota</taxon>
        <taxon>Cytophagia</taxon>
        <taxon>Cytophagales</taxon>
        <taxon>Cytophagaceae</taxon>
        <taxon>Spirosoma</taxon>
    </lineage>
</organism>
<protein>
    <submittedName>
        <fullName evidence="1">Uncharacterized protein</fullName>
    </submittedName>
</protein>
<dbReference type="EMBL" id="CP050063">
    <property type="protein sequence ID" value="QIP17193.1"/>
    <property type="molecule type" value="Genomic_DNA"/>
</dbReference>
<dbReference type="AlphaFoldDB" id="A0A6G9AYC4"/>
<dbReference type="KEGG" id="spib:G8759_33420"/>
<sequence length="61" mass="7174">MMRIKPRTARLREQRFKKMMNGSGQKFAVKKTFPDRIAEIDQALMSKKASFRQEIGMRLNA</sequence>
<dbReference type="Proteomes" id="UP000501802">
    <property type="component" value="Chromosome"/>
</dbReference>
<gene>
    <name evidence="1" type="ORF">G8759_33420</name>
</gene>
<dbReference type="RefSeq" id="WP_167217806.1">
    <property type="nucleotide sequence ID" value="NZ_CP050063.1"/>
</dbReference>
<accession>A0A6G9AYC4</accession>
<evidence type="ECO:0000313" key="1">
    <source>
        <dbReference type="EMBL" id="QIP17193.1"/>
    </source>
</evidence>
<reference evidence="1 2" key="1">
    <citation type="submission" date="2020-03" db="EMBL/GenBank/DDBJ databases">
        <authorList>
            <person name="Kim M.K."/>
        </authorList>
    </citation>
    <scope>NUCLEOTIDE SEQUENCE [LARGE SCALE GENOMIC DNA]</scope>
    <source>
        <strain evidence="1 2">BT328</strain>
    </source>
</reference>
<proteinExistence type="predicted"/>
<keyword evidence="2" id="KW-1185">Reference proteome</keyword>
<evidence type="ECO:0000313" key="2">
    <source>
        <dbReference type="Proteomes" id="UP000501802"/>
    </source>
</evidence>
<name>A0A6G9AYC4_9BACT</name>